<evidence type="ECO:0000256" key="15">
    <source>
        <dbReference type="ARBA" id="ARBA00023163"/>
    </source>
</evidence>
<dbReference type="SUPFAM" id="SSF53098">
    <property type="entry name" value="Ribonuclease H-like"/>
    <property type="match status" value="1"/>
</dbReference>
<evidence type="ECO:0000256" key="16">
    <source>
        <dbReference type="ARBA" id="ARBA00023242"/>
    </source>
</evidence>
<dbReference type="GeneID" id="123446523"/>
<dbReference type="GO" id="GO:0000932">
    <property type="term" value="C:P-body"/>
    <property type="evidence" value="ECO:0000318"/>
    <property type="project" value="GO_Central"/>
</dbReference>
<dbReference type="SMR" id="A0A8I6XCH6"/>
<dbReference type="InterPro" id="IPR036397">
    <property type="entry name" value="RNaseH_sf"/>
</dbReference>
<dbReference type="PANTHER" id="PTHR10797">
    <property type="entry name" value="CCR4-NOT TRANSCRIPTION COMPLEX SUBUNIT"/>
    <property type="match status" value="1"/>
</dbReference>
<dbReference type="Gramene" id="HORVU.MOREX.r3.4HG0341190.1">
    <property type="protein sequence ID" value="HORVU.MOREX.r3.4HG0341190.1.CDS1"/>
    <property type="gene ID" value="HORVU.MOREX.r3.4HG0341190"/>
</dbReference>
<comment type="subunit">
    <text evidence="6">Component of the CCR4-NOT complex, at least composed of CRR4 and CAF1 proteins.</text>
</comment>
<comment type="function">
    <text evidence="17">Ubiquitous transcription factor required for a diverse set of processes. It is a component of the CCR4 complex involved in the control of gene expression.</text>
</comment>
<keyword evidence="14" id="KW-0805">Transcription regulation</keyword>
<evidence type="ECO:0000256" key="12">
    <source>
        <dbReference type="ARBA" id="ARBA00022839"/>
    </source>
</evidence>
<accession>A0A8I6XCH6</accession>
<evidence type="ECO:0000256" key="14">
    <source>
        <dbReference type="ARBA" id="ARBA00023015"/>
    </source>
</evidence>
<dbReference type="GO" id="GO:0000288">
    <property type="term" value="P:nuclear-transcribed mRNA catabolic process, deadenylation-dependent decay"/>
    <property type="evidence" value="ECO:0000318"/>
    <property type="project" value="GO_Central"/>
</dbReference>
<gene>
    <name evidence="18" type="primary">LOC123446523</name>
</gene>
<organism evidence="18 19">
    <name type="scientific">Hordeum vulgare subsp. vulgare</name>
    <name type="common">Domesticated barley</name>
    <dbReference type="NCBI Taxonomy" id="112509"/>
    <lineage>
        <taxon>Eukaryota</taxon>
        <taxon>Viridiplantae</taxon>
        <taxon>Streptophyta</taxon>
        <taxon>Embryophyta</taxon>
        <taxon>Tracheophyta</taxon>
        <taxon>Spermatophyta</taxon>
        <taxon>Magnoliopsida</taxon>
        <taxon>Liliopsida</taxon>
        <taxon>Poales</taxon>
        <taxon>Poaceae</taxon>
        <taxon>BOP clade</taxon>
        <taxon>Pooideae</taxon>
        <taxon>Triticodae</taxon>
        <taxon>Triticeae</taxon>
        <taxon>Hordeinae</taxon>
        <taxon>Hordeum</taxon>
    </lineage>
</organism>
<sequence length="299" mass="32903">MSPAAGMFPVFPPPPFCYTFPVQPPPYFHHAPMSPVWPSPAVPVRSVWAYNFNAESDSLRSAARRARYVAVNVHYPGVVHHAGGQDHNTLTAEQRYALVKANVDGLTPLQVGVALYGNDDGYLGAWEFNLRDFRPRADPHDEKSLAYLARRGLNVGALRDHGVRADMLCATLFESGLISPRRGPPRSWITYAGAYHVAYLVKIVTRGAALPEDVAGFDDAVRRYLGNQVYDVAWMAGDCPAMPLGLERIAAHLGFHLPLWSPQLAAAAGVRALQVFMHLKYGEFGGNVQMYRGLLEGLH</sequence>
<dbReference type="Proteomes" id="UP000011116">
    <property type="component" value="Chromosome 4H"/>
</dbReference>
<dbReference type="Pfam" id="PF04857">
    <property type="entry name" value="CAF1"/>
    <property type="match status" value="1"/>
</dbReference>
<evidence type="ECO:0000256" key="8">
    <source>
        <dbReference type="ARBA" id="ARBA00022490"/>
    </source>
</evidence>
<dbReference type="RefSeq" id="XP_044979032.1">
    <property type="nucleotide sequence ID" value="XM_045123097.1"/>
</dbReference>
<keyword evidence="9" id="KW-0540">Nuclease</keyword>
<comment type="catalytic activity">
    <reaction evidence="1">
        <text>Exonucleolytic cleavage of poly(A) to 5'-AMP.</text>
        <dbReference type="EC" id="3.1.13.4"/>
    </reaction>
</comment>
<keyword evidence="12" id="KW-0269">Exonuclease</keyword>
<evidence type="ECO:0000256" key="6">
    <source>
        <dbReference type="ARBA" id="ARBA00011757"/>
    </source>
</evidence>
<keyword evidence="11" id="KW-0378">Hydrolase</keyword>
<keyword evidence="15" id="KW-0804">Transcription</keyword>
<evidence type="ECO:0000256" key="4">
    <source>
        <dbReference type="ARBA" id="ARBA00004496"/>
    </source>
</evidence>
<evidence type="ECO:0000256" key="9">
    <source>
        <dbReference type="ARBA" id="ARBA00022722"/>
    </source>
</evidence>
<reference evidence="18" key="3">
    <citation type="submission" date="2022-01" db="UniProtKB">
        <authorList>
            <consortium name="EnsemblPlants"/>
        </authorList>
    </citation>
    <scope>IDENTIFICATION</scope>
    <source>
        <strain evidence="18">subsp. vulgare</strain>
    </source>
</reference>
<evidence type="ECO:0000256" key="5">
    <source>
        <dbReference type="ARBA" id="ARBA00008372"/>
    </source>
</evidence>
<evidence type="ECO:0000256" key="10">
    <source>
        <dbReference type="ARBA" id="ARBA00022723"/>
    </source>
</evidence>
<comment type="cofactor">
    <cofactor evidence="2">
        <name>a divalent metal cation</name>
        <dbReference type="ChEBI" id="CHEBI:60240"/>
    </cofactor>
</comment>
<reference evidence="19" key="1">
    <citation type="journal article" date="2012" name="Nature">
        <title>A physical, genetic and functional sequence assembly of the barley genome.</title>
        <authorList>
            <consortium name="The International Barley Genome Sequencing Consortium"/>
            <person name="Mayer K.F."/>
            <person name="Waugh R."/>
            <person name="Brown J.W."/>
            <person name="Schulman A."/>
            <person name="Langridge P."/>
            <person name="Platzer M."/>
            <person name="Fincher G.B."/>
            <person name="Muehlbauer G.J."/>
            <person name="Sato K."/>
            <person name="Close T.J."/>
            <person name="Wise R.P."/>
            <person name="Stein N."/>
        </authorList>
    </citation>
    <scope>NUCLEOTIDE SEQUENCE [LARGE SCALE GENOMIC DNA]</scope>
    <source>
        <strain evidence="19">cv. Morex</strain>
    </source>
</reference>
<evidence type="ECO:0000313" key="19">
    <source>
        <dbReference type="Proteomes" id="UP000011116"/>
    </source>
</evidence>
<name>A0A8I6XCH6_HORVV</name>
<dbReference type="GO" id="GO:0030015">
    <property type="term" value="C:CCR4-NOT core complex"/>
    <property type="evidence" value="ECO:0000318"/>
    <property type="project" value="GO_Central"/>
</dbReference>
<protein>
    <recommendedName>
        <fullName evidence="7">poly(A)-specific ribonuclease</fullName>
        <ecNumber evidence="7">3.1.13.4</ecNumber>
    </recommendedName>
</protein>
<evidence type="ECO:0000256" key="13">
    <source>
        <dbReference type="ARBA" id="ARBA00022884"/>
    </source>
</evidence>
<dbReference type="Gene3D" id="3.30.420.10">
    <property type="entry name" value="Ribonuclease H-like superfamily/Ribonuclease H"/>
    <property type="match status" value="1"/>
</dbReference>
<dbReference type="GO" id="GO:0003723">
    <property type="term" value="F:RNA binding"/>
    <property type="evidence" value="ECO:0007669"/>
    <property type="project" value="UniProtKB-KW"/>
</dbReference>
<reference evidence="18" key="2">
    <citation type="submission" date="2020-10" db="EMBL/GenBank/DDBJ databases">
        <authorList>
            <person name="Scholz U."/>
            <person name="Mascher M."/>
            <person name="Fiebig A."/>
        </authorList>
    </citation>
    <scope>NUCLEOTIDE SEQUENCE [LARGE SCALE GENOMIC DNA]</scope>
    <source>
        <strain evidence="18">cv. Morex</strain>
    </source>
</reference>
<evidence type="ECO:0000256" key="11">
    <source>
        <dbReference type="ARBA" id="ARBA00022801"/>
    </source>
</evidence>
<dbReference type="EC" id="3.1.13.4" evidence="7"/>
<dbReference type="EnsemblPlants" id="HORVU.MOREX.r3.4HG0341190.1">
    <property type="protein sequence ID" value="HORVU.MOREX.r3.4HG0341190.1.CDS1"/>
    <property type="gene ID" value="HORVU.MOREX.r3.4HG0341190"/>
</dbReference>
<comment type="subcellular location">
    <subcellularLocation>
        <location evidence="4">Cytoplasm</location>
    </subcellularLocation>
    <subcellularLocation>
        <location evidence="3">Nucleus</location>
    </subcellularLocation>
</comment>
<dbReference type="GO" id="GO:0046872">
    <property type="term" value="F:metal ion binding"/>
    <property type="evidence" value="ECO:0007669"/>
    <property type="project" value="UniProtKB-KW"/>
</dbReference>
<dbReference type="InterPro" id="IPR039637">
    <property type="entry name" value="CNOT7/CNOT8/Pop2"/>
</dbReference>
<keyword evidence="13" id="KW-0694">RNA-binding</keyword>
<evidence type="ECO:0000256" key="2">
    <source>
        <dbReference type="ARBA" id="ARBA00001968"/>
    </source>
</evidence>
<dbReference type="GO" id="GO:0004535">
    <property type="term" value="F:poly(A)-specific ribonuclease activity"/>
    <property type="evidence" value="ECO:0000318"/>
    <property type="project" value="GO_Central"/>
</dbReference>
<evidence type="ECO:0000256" key="17">
    <source>
        <dbReference type="ARBA" id="ARBA00025148"/>
    </source>
</evidence>
<keyword evidence="16" id="KW-0539">Nucleus</keyword>
<evidence type="ECO:0000256" key="1">
    <source>
        <dbReference type="ARBA" id="ARBA00001663"/>
    </source>
</evidence>
<dbReference type="GO" id="GO:0005634">
    <property type="term" value="C:nucleus"/>
    <property type="evidence" value="ECO:0007669"/>
    <property type="project" value="UniProtKB-SubCell"/>
</dbReference>
<dbReference type="OrthoDB" id="670902at2759"/>
<keyword evidence="8" id="KW-0963">Cytoplasm</keyword>
<dbReference type="AlphaFoldDB" id="A0A8I6XCH6"/>
<evidence type="ECO:0000256" key="7">
    <source>
        <dbReference type="ARBA" id="ARBA00012161"/>
    </source>
</evidence>
<keyword evidence="10" id="KW-0479">Metal-binding</keyword>
<proteinExistence type="inferred from homology"/>
<evidence type="ECO:0000313" key="18">
    <source>
        <dbReference type="EnsemblPlants" id="HORVU.MOREX.r3.4HG0341190.1.CDS1"/>
    </source>
</evidence>
<dbReference type="InterPro" id="IPR006941">
    <property type="entry name" value="RNase_CAF1"/>
</dbReference>
<dbReference type="KEGG" id="hvg:123446523"/>
<comment type="similarity">
    <text evidence="5">Belongs to the CAF1 family.</text>
</comment>
<dbReference type="InterPro" id="IPR012337">
    <property type="entry name" value="RNaseH-like_sf"/>
</dbReference>
<keyword evidence="19" id="KW-1185">Reference proteome</keyword>
<evidence type="ECO:0000256" key="3">
    <source>
        <dbReference type="ARBA" id="ARBA00004123"/>
    </source>
</evidence>